<sequence length="276" mass="32068">MSNWVRKKNDQHTSDIEPESTETFESDDEEEYDEDEDIEDISFWREHGLAILVAFAASIIVHFHNQNLISLSGFLNRLPFGTNSERHSHLDGFSRMANVSFCRQRIQPPASERLNSMDFYIPRDHFESLLTFYVADLDEDDYYANTDIAVSSSRKEDLGARLKDNKEFECLSEQHHINPTDKKLKGTTYFYKDPTLEEIYPELMKENTTPNLSMVKKSSNERKRQLEQPPLRFTGFAAKFVNLDTDPVLLYWDGKGGHESSRKLVVAINRRGLQPY</sequence>
<dbReference type="EMBL" id="CAACVS010000170">
    <property type="protein sequence ID" value="VEU38480.1"/>
    <property type="molecule type" value="Genomic_DNA"/>
</dbReference>
<evidence type="ECO:0000256" key="1">
    <source>
        <dbReference type="SAM" id="MobiDB-lite"/>
    </source>
</evidence>
<reference evidence="2 3" key="1">
    <citation type="submission" date="2019-01" db="EMBL/GenBank/DDBJ databases">
        <authorList>
            <person name="Ferrante I. M."/>
        </authorList>
    </citation>
    <scope>NUCLEOTIDE SEQUENCE [LARGE SCALE GENOMIC DNA]</scope>
    <source>
        <strain evidence="2 3">B856</strain>
    </source>
</reference>
<accession>A0A448Z8Z9</accession>
<name>A0A448Z8Z9_9STRA</name>
<dbReference type="OrthoDB" id="10545082at2759"/>
<feature type="region of interest" description="Disordered" evidence="1">
    <location>
        <begin position="1"/>
        <end position="35"/>
    </location>
</feature>
<evidence type="ECO:0000313" key="2">
    <source>
        <dbReference type="EMBL" id="VEU38480.1"/>
    </source>
</evidence>
<organism evidence="2 3">
    <name type="scientific">Pseudo-nitzschia multistriata</name>
    <dbReference type="NCBI Taxonomy" id="183589"/>
    <lineage>
        <taxon>Eukaryota</taxon>
        <taxon>Sar</taxon>
        <taxon>Stramenopiles</taxon>
        <taxon>Ochrophyta</taxon>
        <taxon>Bacillariophyta</taxon>
        <taxon>Bacillariophyceae</taxon>
        <taxon>Bacillariophycidae</taxon>
        <taxon>Bacillariales</taxon>
        <taxon>Bacillariaceae</taxon>
        <taxon>Pseudo-nitzschia</taxon>
    </lineage>
</organism>
<proteinExistence type="predicted"/>
<dbReference type="AlphaFoldDB" id="A0A448Z8Z9"/>
<keyword evidence="3" id="KW-1185">Reference proteome</keyword>
<feature type="compositionally biased region" description="Acidic residues" evidence="1">
    <location>
        <begin position="16"/>
        <end position="35"/>
    </location>
</feature>
<evidence type="ECO:0000313" key="3">
    <source>
        <dbReference type="Proteomes" id="UP000291116"/>
    </source>
</evidence>
<protein>
    <submittedName>
        <fullName evidence="2">Uncharacterized protein</fullName>
    </submittedName>
</protein>
<gene>
    <name evidence="2" type="ORF">PSNMU_V1.4_AUG-EV-PASAV3_0053230</name>
</gene>
<dbReference type="Proteomes" id="UP000291116">
    <property type="component" value="Unassembled WGS sequence"/>
</dbReference>